<name>E3J8I8_PSEI1</name>
<accession>E3J8I8</accession>
<keyword evidence="2" id="KW-1185">Reference proteome</keyword>
<dbReference type="Proteomes" id="UP000002484">
    <property type="component" value="Chromosome"/>
</dbReference>
<gene>
    <name evidence="1" type="ordered locus">FraEuI1c_6546</name>
</gene>
<dbReference type="eggNOG" id="COG3427">
    <property type="taxonomic scope" value="Bacteria"/>
</dbReference>
<dbReference type="InParanoid" id="E3J8I8"/>
<dbReference type="HOGENOM" id="CLU_127596_1_0_11"/>
<organism evidence="1 2">
    <name type="scientific">Pseudofrankia inefficax (strain DSM 45817 / CECT 9037 / DDB 130130 / EuI1c)</name>
    <name type="common">Frankia inefficax</name>
    <dbReference type="NCBI Taxonomy" id="298654"/>
    <lineage>
        <taxon>Bacteria</taxon>
        <taxon>Bacillati</taxon>
        <taxon>Actinomycetota</taxon>
        <taxon>Actinomycetes</taxon>
        <taxon>Frankiales</taxon>
        <taxon>Frankiaceae</taxon>
        <taxon>Pseudofrankia</taxon>
    </lineage>
</organism>
<evidence type="ECO:0000313" key="1">
    <source>
        <dbReference type="EMBL" id="ADP84522.1"/>
    </source>
</evidence>
<dbReference type="KEGG" id="fri:FraEuI1c_6546"/>
<reference evidence="1 2" key="1">
    <citation type="submission" date="2010-10" db="EMBL/GenBank/DDBJ databases">
        <title>Complete sequence of Frankia sp. EuI1c.</title>
        <authorList>
            <consortium name="US DOE Joint Genome Institute"/>
            <person name="Lucas S."/>
            <person name="Copeland A."/>
            <person name="Lapidus A."/>
            <person name="Cheng J.-F."/>
            <person name="Bruce D."/>
            <person name="Goodwin L."/>
            <person name="Pitluck S."/>
            <person name="Chertkov O."/>
            <person name="Detter J.C."/>
            <person name="Han C."/>
            <person name="Tapia R."/>
            <person name="Land M."/>
            <person name="Hauser L."/>
            <person name="Jeffries C."/>
            <person name="Kyrpides N."/>
            <person name="Ivanova N."/>
            <person name="Mikhailova N."/>
            <person name="Beauchemin N."/>
            <person name="Sen A."/>
            <person name="Sur S.A."/>
            <person name="Gtari M."/>
            <person name="Wall L."/>
            <person name="Tisa L."/>
            <person name="Woyke T."/>
        </authorList>
    </citation>
    <scope>NUCLEOTIDE SEQUENCE [LARGE SCALE GENOMIC DNA]</scope>
    <source>
        <strain evidence="2">DSM 45817 / CECT 9037 / EuI1c</strain>
    </source>
</reference>
<protein>
    <submittedName>
        <fullName evidence="1">Uncharacterized protein</fullName>
    </submittedName>
</protein>
<sequence>MGVSLAGSTQGRVITNAVGWFGRAAGSRGDPGADRLLGIYLNDHLAGSTAGLRLARRLAEGHDSTALGPALASISREIDTDRAAFIAILTRLGISRRRYKMVAGWLAEFFARAKANGRILRRSPLSSVVELEMLRLGVEGKSLGWQTLRTVALHDPALDLDSDELDVLASRARHQASRLEELRTAAIREALSRNAAHLA</sequence>
<dbReference type="RefSeq" id="WP_013427634.1">
    <property type="nucleotide sequence ID" value="NC_014666.1"/>
</dbReference>
<dbReference type="EMBL" id="CP002299">
    <property type="protein sequence ID" value="ADP84522.1"/>
    <property type="molecule type" value="Genomic_DNA"/>
</dbReference>
<evidence type="ECO:0000313" key="2">
    <source>
        <dbReference type="Proteomes" id="UP000002484"/>
    </source>
</evidence>
<dbReference type="STRING" id="298654.FraEuI1c_6546"/>
<proteinExistence type="predicted"/>
<dbReference type="AlphaFoldDB" id="E3J8I8"/>